<dbReference type="EMBL" id="CP044328">
    <property type="protein sequence ID" value="QGM93751.1"/>
    <property type="molecule type" value="Genomic_DNA"/>
</dbReference>
<dbReference type="Proteomes" id="UP000273982">
    <property type="component" value="Chromosome"/>
</dbReference>
<accession>A0A3G8M104</accession>
<dbReference type="Proteomes" id="UP000424673">
    <property type="component" value="Chromosome"/>
</dbReference>
<evidence type="ECO:0000313" key="11">
    <source>
        <dbReference type="EMBL" id="AZG75304.1"/>
    </source>
</evidence>
<evidence type="ECO:0000256" key="3">
    <source>
        <dbReference type="ARBA" id="ARBA00022676"/>
    </source>
</evidence>
<keyword evidence="7 9" id="KW-0573">Peptidoglycan synthesis</keyword>
<gene>
    <name evidence="11" type="ORF">EHO51_00245</name>
    <name evidence="12" type="ORF">F7D13_06760</name>
</gene>
<comment type="pathway">
    <text evidence="1 9">Cell wall biogenesis; peptidoglycan biosynthesis.</text>
</comment>
<dbReference type="RefSeq" id="WP_109025833.1">
    <property type="nucleotide sequence ID" value="NZ_CP034086.1"/>
</dbReference>
<evidence type="ECO:0000256" key="2">
    <source>
        <dbReference type="ARBA" id="ARBA00005992"/>
    </source>
</evidence>
<feature type="active site" description="Nucleophile" evidence="9">
    <location>
        <position position="145"/>
    </location>
</feature>
<dbReference type="GO" id="GO:0016757">
    <property type="term" value="F:glycosyltransferase activity"/>
    <property type="evidence" value="ECO:0007669"/>
    <property type="project" value="UniProtKB-KW"/>
</dbReference>
<keyword evidence="14" id="KW-1185">Reference proteome</keyword>
<evidence type="ECO:0000256" key="5">
    <source>
        <dbReference type="ARBA" id="ARBA00022801"/>
    </source>
</evidence>
<dbReference type="InterPro" id="IPR005490">
    <property type="entry name" value="LD_TPept_cat_dom"/>
</dbReference>
<reference evidence="14" key="2">
    <citation type="submission" date="2019-09" db="EMBL/GenBank/DDBJ databases">
        <title>Isolation and complete genome sequencing of Methylocystis species.</title>
        <authorList>
            <person name="Rumah B.L."/>
            <person name="Stead C.E."/>
            <person name="Stevens B.C."/>
            <person name="Minton N.P."/>
            <person name="Grosse-Honebrink A."/>
            <person name="Zhang Y."/>
        </authorList>
    </citation>
    <scope>NUCLEOTIDE SEQUENCE [LARGE SCALE GENOMIC DNA]</scope>
    <source>
        <strain evidence="14">BRCS1</strain>
    </source>
</reference>
<protein>
    <submittedName>
        <fullName evidence="11">L,D-transpeptidase</fullName>
    </submittedName>
</protein>
<evidence type="ECO:0000313" key="14">
    <source>
        <dbReference type="Proteomes" id="UP000424673"/>
    </source>
</evidence>
<reference evidence="11 13" key="1">
    <citation type="submission" date="2018-11" db="EMBL/GenBank/DDBJ databases">
        <title>Genome squencing of methanotrophic bacteria isolated from alkaline groundwater in Korea.</title>
        <authorList>
            <person name="Nguyen L.N."/>
        </authorList>
    </citation>
    <scope>NUCLEOTIDE SEQUENCE [LARGE SCALE GENOMIC DNA]</scope>
    <source>
        <strain evidence="11 13">GW6</strain>
    </source>
</reference>
<organism evidence="11 13">
    <name type="scientific">Methylocystis rosea</name>
    <dbReference type="NCBI Taxonomy" id="173366"/>
    <lineage>
        <taxon>Bacteria</taxon>
        <taxon>Pseudomonadati</taxon>
        <taxon>Pseudomonadota</taxon>
        <taxon>Alphaproteobacteria</taxon>
        <taxon>Hyphomicrobiales</taxon>
        <taxon>Methylocystaceae</taxon>
        <taxon>Methylocystis</taxon>
    </lineage>
</organism>
<dbReference type="GO" id="GO:0008360">
    <property type="term" value="P:regulation of cell shape"/>
    <property type="evidence" value="ECO:0007669"/>
    <property type="project" value="UniProtKB-UniRule"/>
</dbReference>
<dbReference type="PANTHER" id="PTHR30582">
    <property type="entry name" value="L,D-TRANSPEPTIDASE"/>
    <property type="match status" value="1"/>
</dbReference>
<dbReference type="AlphaFoldDB" id="A0A3G8M104"/>
<dbReference type="Pfam" id="PF03734">
    <property type="entry name" value="YkuD"/>
    <property type="match status" value="1"/>
</dbReference>
<evidence type="ECO:0000256" key="6">
    <source>
        <dbReference type="ARBA" id="ARBA00022960"/>
    </source>
</evidence>
<feature type="domain" description="L,D-TPase catalytic" evidence="10">
    <location>
        <begin position="37"/>
        <end position="169"/>
    </location>
</feature>
<dbReference type="KEGG" id="mros:EHO51_00245"/>
<keyword evidence="5" id="KW-0378">Hydrolase</keyword>
<keyword evidence="6 9" id="KW-0133">Cell shape</keyword>
<evidence type="ECO:0000313" key="13">
    <source>
        <dbReference type="Proteomes" id="UP000273982"/>
    </source>
</evidence>
<dbReference type="Gene3D" id="2.40.440.10">
    <property type="entry name" value="L,D-transpeptidase catalytic domain-like"/>
    <property type="match status" value="1"/>
</dbReference>
<name>A0A3G8M104_9HYPH</name>
<dbReference type="GO" id="GO:0018104">
    <property type="term" value="P:peptidoglycan-protein cross-linking"/>
    <property type="evidence" value="ECO:0007669"/>
    <property type="project" value="TreeGrafter"/>
</dbReference>
<feature type="active site" description="Proton donor/acceptor" evidence="9">
    <location>
        <position position="127"/>
    </location>
</feature>
<keyword evidence="8 9" id="KW-0961">Cell wall biogenesis/degradation</keyword>
<evidence type="ECO:0000256" key="9">
    <source>
        <dbReference type="PROSITE-ProRule" id="PRU01373"/>
    </source>
</evidence>
<dbReference type="PANTHER" id="PTHR30582:SF24">
    <property type="entry name" value="L,D-TRANSPEPTIDASE ERFK_SRFK-RELATED"/>
    <property type="match status" value="1"/>
</dbReference>
<dbReference type="InterPro" id="IPR038063">
    <property type="entry name" value="Transpep_catalytic_dom"/>
</dbReference>
<evidence type="ECO:0000313" key="12">
    <source>
        <dbReference type="EMBL" id="QGM93751.1"/>
    </source>
</evidence>
<proteinExistence type="inferred from homology"/>
<keyword evidence="4" id="KW-0808">Transferase</keyword>
<dbReference type="SUPFAM" id="SSF141523">
    <property type="entry name" value="L,D-transpeptidase catalytic domain-like"/>
    <property type="match status" value="1"/>
</dbReference>
<dbReference type="GO" id="GO:0005576">
    <property type="term" value="C:extracellular region"/>
    <property type="evidence" value="ECO:0007669"/>
    <property type="project" value="TreeGrafter"/>
</dbReference>
<sequence length="170" mass="18378">MLRILLVGVALVVGATALPSISAARDRVAFSSSVEPGTIVIDARQRKLFFVEDEGVAIRYPIAVPKSSEEWSGSATIIGKYVNPDWAPPWIVKRDHPELPALIRGGAPNNPMGARALTLSRFQVAIHGTTKRMRASIGSAASYGCIRMLNEDVIDLFDRVSVGTPVIMRP</sequence>
<reference evidence="12 14" key="3">
    <citation type="journal article" date="2021" name="AMB Express">
        <title>Isolation and characterisation of Methylocystis spp. for poly-3-hydroxybutyrate production using waste methane feedstocks.</title>
        <authorList>
            <person name="Rumah B.L."/>
            <person name="Stead C.E."/>
            <person name="Claxton Stevens B.H."/>
            <person name="Minton N.P."/>
            <person name="Grosse-Honebrink A."/>
            <person name="Zhang Y."/>
        </authorList>
    </citation>
    <scope>NUCLEOTIDE SEQUENCE [LARGE SCALE GENOMIC DNA]</scope>
    <source>
        <strain evidence="12 14">BRCS1</strain>
    </source>
</reference>
<evidence type="ECO:0000256" key="1">
    <source>
        <dbReference type="ARBA" id="ARBA00004752"/>
    </source>
</evidence>
<evidence type="ECO:0000259" key="10">
    <source>
        <dbReference type="PROSITE" id="PS52029"/>
    </source>
</evidence>
<evidence type="ECO:0000256" key="7">
    <source>
        <dbReference type="ARBA" id="ARBA00022984"/>
    </source>
</evidence>
<comment type="similarity">
    <text evidence="2">Belongs to the YkuD family.</text>
</comment>
<dbReference type="InterPro" id="IPR050979">
    <property type="entry name" value="LD-transpeptidase"/>
</dbReference>
<dbReference type="GO" id="GO:0071555">
    <property type="term" value="P:cell wall organization"/>
    <property type="evidence" value="ECO:0007669"/>
    <property type="project" value="UniProtKB-UniRule"/>
</dbReference>
<dbReference type="CDD" id="cd16913">
    <property type="entry name" value="YkuD_like"/>
    <property type="match status" value="1"/>
</dbReference>
<evidence type="ECO:0000256" key="4">
    <source>
        <dbReference type="ARBA" id="ARBA00022679"/>
    </source>
</evidence>
<dbReference type="GO" id="GO:0071972">
    <property type="term" value="F:peptidoglycan L,D-transpeptidase activity"/>
    <property type="evidence" value="ECO:0007669"/>
    <property type="project" value="TreeGrafter"/>
</dbReference>
<dbReference type="EMBL" id="CP034086">
    <property type="protein sequence ID" value="AZG75304.1"/>
    <property type="molecule type" value="Genomic_DNA"/>
</dbReference>
<dbReference type="UniPathway" id="UPA00219"/>
<evidence type="ECO:0000256" key="8">
    <source>
        <dbReference type="ARBA" id="ARBA00023316"/>
    </source>
</evidence>
<keyword evidence="3" id="KW-0328">Glycosyltransferase</keyword>
<dbReference type="PROSITE" id="PS52029">
    <property type="entry name" value="LD_TPASE"/>
    <property type="match status" value="1"/>
</dbReference>